<evidence type="ECO:0000256" key="2">
    <source>
        <dbReference type="ARBA" id="ARBA00022448"/>
    </source>
</evidence>
<dbReference type="GO" id="GO:0022857">
    <property type="term" value="F:transmembrane transporter activity"/>
    <property type="evidence" value="ECO:0007669"/>
    <property type="project" value="InterPro"/>
</dbReference>
<feature type="transmembrane region" description="Helical" evidence="6">
    <location>
        <begin position="144"/>
        <end position="161"/>
    </location>
</feature>
<dbReference type="InterPro" id="IPR011701">
    <property type="entry name" value="MFS"/>
</dbReference>
<dbReference type="GeneID" id="67011987"/>
<dbReference type="RefSeq" id="XP_043175265.1">
    <property type="nucleotide sequence ID" value="XM_043319330.1"/>
</dbReference>
<evidence type="ECO:0000256" key="3">
    <source>
        <dbReference type="ARBA" id="ARBA00022692"/>
    </source>
</evidence>
<evidence type="ECO:0000256" key="4">
    <source>
        <dbReference type="ARBA" id="ARBA00022989"/>
    </source>
</evidence>
<dbReference type="EMBL" id="CAJRGZ010000030">
    <property type="protein sequence ID" value="CAG5186735.1"/>
    <property type="molecule type" value="Genomic_DNA"/>
</dbReference>
<keyword evidence="4 6" id="KW-1133">Transmembrane helix</keyword>
<dbReference type="PANTHER" id="PTHR43791:SF52">
    <property type="entry name" value="TRANSPORTER, PUTATIVE (AFU_ORTHOLOGUE AFUA_1G11820)-RELATED"/>
    <property type="match status" value="1"/>
</dbReference>
<dbReference type="AlphaFoldDB" id="A0A8J2IDL9"/>
<dbReference type="SUPFAM" id="SSF103473">
    <property type="entry name" value="MFS general substrate transporter"/>
    <property type="match status" value="1"/>
</dbReference>
<evidence type="ECO:0000313" key="7">
    <source>
        <dbReference type="EMBL" id="CAG5186735.1"/>
    </source>
</evidence>
<keyword evidence="3 6" id="KW-0812">Transmembrane</keyword>
<keyword evidence="5 6" id="KW-0472">Membrane</keyword>
<comment type="subcellular location">
    <subcellularLocation>
        <location evidence="1">Membrane</location>
        <topology evidence="1">Multi-pass membrane protein</topology>
    </subcellularLocation>
</comment>
<dbReference type="Proteomes" id="UP000676310">
    <property type="component" value="Unassembled WGS sequence"/>
</dbReference>
<feature type="transmembrane region" description="Helical" evidence="6">
    <location>
        <begin position="78"/>
        <end position="100"/>
    </location>
</feature>
<accession>A0A8J2IDL9</accession>
<keyword evidence="2" id="KW-0813">Transport</keyword>
<feature type="transmembrane region" description="Helical" evidence="6">
    <location>
        <begin position="112"/>
        <end position="132"/>
    </location>
</feature>
<gene>
    <name evidence="7" type="ORF">ALTATR162_LOCUS11688</name>
</gene>
<feature type="transmembrane region" description="Helical" evidence="6">
    <location>
        <begin position="170"/>
        <end position="190"/>
    </location>
</feature>
<dbReference type="OrthoDB" id="310895at2759"/>
<comment type="caution">
    <text evidence="7">The sequence shown here is derived from an EMBL/GenBank/DDBJ whole genome shotgun (WGS) entry which is preliminary data.</text>
</comment>
<sequence>MADSNSVEKGAYVQDVPVSPTGSTTEHGFDRAAERRLIRNLDLRILPVLWILYLVNFIDRANIGNAKIQGMEKELNLIGQRFNIAVWVFNLGYLVAGVPLQIAFKKYGPKSLCVMMFCWGITVIGCGLVKRWEELVVCRLLEGIAESAYISGAAYLIGAYYSKREYLTRYVFFCTAGIVAGAINGWIFIIERLKP</sequence>
<proteinExistence type="predicted"/>
<evidence type="ECO:0000256" key="1">
    <source>
        <dbReference type="ARBA" id="ARBA00004141"/>
    </source>
</evidence>
<dbReference type="GO" id="GO:0016020">
    <property type="term" value="C:membrane"/>
    <property type="evidence" value="ECO:0007669"/>
    <property type="project" value="UniProtKB-SubCell"/>
</dbReference>
<dbReference type="Pfam" id="PF07690">
    <property type="entry name" value="MFS_1"/>
    <property type="match status" value="1"/>
</dbReference>
<keyword evidence="8" id="KW-1185">Reference proteome</keyword>
<protein>
    <recommendedName>
        <fullName evidence="9">Major facilitator superfamily (MFS) profile domain-containing protein</fullName>
    </recommendedName>
</protein>
<dbReference type="Gene3D" id="1.20.1250.20">
    <property type="entry name" value="MFS general substrate transporter like domains"/>
    <property type="match status" value="1"/>
</dbReference>
<dbReference type="InterPro" id="IPR036259">
    <property type="entry name" value="MFS_trans_sf"/>
</dbReference>
<organism evidence="7 8">
    <name type="scientific">Alternaria atra</name>
    <dbReference type="NCBI Taxonomy" id="119953"/>
    <lineage>
        <taxon>Eukaryota</taxon>
        <taxon>Fungi</taxon>
        <taxon>Dikarya</taxon>
        <taxon>Ascomycota</taxon>
        <taxon>Pezizomycotina</taxon>
        <taxon>Dothideomycetes</taxon>
        <taxon>Pleosporomycetidae</taxon>
        <taxon>Pleosporales</taxon>
        <taxon>Pleosporineae</taxon>
        <taxon>Pleosporaceae</taxon>
        <taxon>Alternaria</taxon>
        <taxon>Alternaria sect. Ulocladioides</taxon>
    </lineage>
</organism>
<reference evidence="7" key="1">
    <citation type="submission" date="2021-05" db="EMBL/GenBank/DDBJ databases">
        <authorList>
            <person name="Stam R."/>
        </authorList>
    </citation>
    <scope>NUCLEOTIDE SEQUENCE</scope>
    <source>
        <strain evidence="7">CS162</strain>
    </source>
</reference>
<evidence type="ECO:0000256" key="6">
    <source>
        <dbReference type="SAM" id="Phobius"/>
    </source>
</evidence>
<dbReference type="PANTHER" id="PTHR43791">
    <property type="entry name" value="PERMEASE-RELATED"/>
    <property type="match status" value="1"/>
</dbReference>
<evidence type="ECO:0000256" key="5">
    <source>
        <dbReference type="ARBA" id="ARBA00023136"/>
    </source>
</evidence>
<evidence type="ECO:0008006" key="9">
    <source>
        <dbReference type="Google" id="ProtNLM"/>
    </source>
</evidence>
<name>A0A8J2IDL9_9PLEO</name>
<evidence type="ECO:0000313" key="8">
    <source>
        <dbReference type="Proteomes" id="UP000676310"/>
    </source>
</evidence>